<organism evidence="1 2">
    <name type="scientific">Escherichia coli</name>
    <dbReference type="NCBI Taxonomy" id="562"/>
    <lineage>
        <taxon>Bacteria</taxon>
        <taxon>Pseudomonadati</taxon>
        <taxon>Pseudomonadota</taxon>
        <taxon>Gammaproteobacteria</taxon>
        <taxon>Enterobacterales</taxon>
        <taxon>Enterobacteriaceae</taxon>
        <taxon>Escherichia</taxon>
    </lineage>
</organism>
<sequence length="80" mass="9146">MNKLSMGVFRCSSVSEILKYIRAITSHRAPIKYGVEKVEGKSYDRLRREANQKAIDLLNSLVDGATLTDEQRQNPGWVHR</sequence>
<evidence type="ECO:0000313" key="1">
    <source>
        <dbReference type="EMBL" id="STK05946.1"/>
    </source>
</evidence>
<accession>A0A376YJC9</accession>
<name>A0A376YJC9_ECOLX</name>
<gene>
    <name evidence="1" type="ORF">NCTC10865_06395</name>
</gene>
<proteinExistence type="predicted"/>
<protein>
    <submittedName>
        <fullName evidence="1">Defense against restriction protein</fullName>
    </submittedName>
</protein>
<dbReference type="AlphaFoldDB" id="A0A376YJC9"/>
<dbReference type="Proteomes" id="UP000254159">
    <property type="component" value="Unassembled WGS sequence"/>
</dbReference>
<dbReference type="EMBL" id="UGCD01000004">
    <property type="protein sequence ID" value="STK05946.1"/>
    <property type="molecule type" value="Genomic_DNA"/>
</dbReference>
<evidence type="ECO:0000313" key="2">
    <source>
        <dbReference type="Proteomes" id="UP000254159"/>
    </source>
</evidence>
<reference evidence="1 2" key="1">
    <citation type="submission" date="2018-06" db="EMBL/GenBank/DDBJ databases">
        <authorList>
            <consortium name="Pathogen Informatics"/>
            <person name="Doyle S."/>
        </authorList>
    </citation>
    <scope>NUCLEOTIDE SEQUENCE [LARGE SCALE GENOMIC DNA]</scope>
    <source>
        <strain evidence="1 2">NCTC10865</strain>
    </source>
</reference>